<dbReference type="SUPFAM" id="SSF160631">
    <property type="entry name" value="SMI1/KNR4-like"/>
    <property type="match status" value="1"/>
</dbReference>
<dbReference type="Pfam" id="PF09346">
    <property type="entry name" value="SMI1_KNR4"/>
    <property type="match status" value="1"/>
</dbReference>
<dbReference type="EMBL" id="CAKJTG010000006">
    <property type="protein sequence ID" value="CAG9607654.1"/>
    <property type="molecule type" value="Genomic_DNA"/>
</dbReference>
<sequence>MIKEEIYFSIGFEGVNFGDDEEVARRNQFVNEFTAPFKIKCGFAGSGSINFNHPKIDQFLDSLEDYARKNNSVFDHNCGYYQKFYGESDWYKYLPINTIETTEYQGSLMSIKGAYIPPNVNIGIGFAARPFVSEKFKRVVEEHKLTGLEFLWCKDIGRYAPPQQWYMPVVLNFIGRGIDSPWVDGKLIEEYLNHRELGRIAVSRFKADCIDKNIELPSRLKKYLGMCISSEFLIDFNEGFLRDYLPKTDFAFGYFPGWQGFYISKKAKEILEDHHFIGKNDFLEPVFIHDELSYNSIQLDGKEPKPNYYYGRKIEIGNMAFEELKLLHQKAKEEYDENPKPYKEVTFKEALKIVNKEKRIRPNDFNKRLSSKEMKDSRINLPSNWIELLKKINGGYLNVECEILPLKEIETFSNEKQIVGLEFNEDYPQNRISIAKRADGDWYDLVLTKDSSTDCPVVQISLEGGDILREWKSIASFVYDMILDNND</sequence>
<name>A0A9C7G817_9BACI</name>
<feature type="domain" description="Knr4/Smi1-like" evidence="1">
    <location>
        <begin position="379"/>
        <end position="478"/>
    </location>
</feature>
<dbReference type="RefSeq" id="WP_230495918.1">
    <property type="nucleotide sequence ID" value="NZ_CAKJTG010000006.1"/>
</dbReference>
<protein>
    <recommendedName>
        <fullName evidence="1">Knr4/Smi1-like domain-containing protein</fullName>
    </recommendedName>
</protein>
<comment type="caution">
    <text evidence="2">The sequence shown here is derived from an EMBL/GenBank/DDBJ whole genome shotgun (WGS) entry which is preliminary data.</text>
</comment>
<dbReference type="Proteomes" id="UP000789845">
    <property type="component" value="Unassembled WGS sequence"/>
</dbReference>
<dbReference type="AlphaFoldDB" id="A0A9C7G817"/>
<accession>A0A9C7G817</accession>
<reference evidence="2" key="1">
    <citation type="submission" date="2021-10" db="EMBL/GenBank/DDBJ databases">
        <authorList>
            <person name="Criscuolo A."/>
        </authorList>
    </citation>
    <scope>NUCLEOTIDE SEQUENCE</scope>
    <source>
        <strain evidence="2">CIP111885</strain>
    </source>
</reference>
<dbReference type="Gene3D" id="3.40.1580.10">
    <property type="entry name" value="SMI1/KNR4-like"/>
    <property type="match status" value="1"/>
</dbReference>
<proteinExistence type="predicted"/>
<evidence type="ECO:0000259" key="1">
    <source>
        <dbReference type="Pfam" id="PF09346"/>
    </source>
</evidence>
<gene>
    <name evidence="2" type="ORF">NEOCIP111885_01346</name>
</gene>
<dbReference type="InterPro" id="IPR018958">
    <property type="entry name" value="Knr4/Smi1-like_dom"/>
</dbReference>
<dbReference type="InterPro" id="IPR037883">
    <property type="entry name" value="Knr4/Smi1-like_sf"/>
</dbReference>
<keyword evidence="3" id="KW-1185">Reference proteome</keyword>
<evidence type="ECO:0000313" key="2">
    <source>
        <dbReference type="EMBL" id="CAG9607654.1"/>
    </source>
</evidence>
<evidence type="ECO:0000313" key="3">
    <source>
        <dbReference type="Proteomes" id="UP000789845"/>
    </source>
</evidence>
<organism evidence="2 3">
    <name type="scientific">Pseudoneobacillus rhizosphaerae</name>
    <dbReference type="NCBI Taxonomy" id="2880968"/>
    <lineage>
        <taxon>Bacteria</taxon>
        <taxon>Bacillati</taxon>
        <taxon>Bacillota</taxon>
        <taxon>Bacilli</taxon>
        <taxon>Bacillales</taxon>
        <taxon>Bacillaceae</taxon>
        <taxon>Pseudoneobacillus</taxon>
    </lineage>
</organism>